<sequence>MEMIKEYDGYQGNILLYEIDPVEIFKMVFKFERTVISTPEEEARNQRQNDTNDDGDGSANIMPGSYIRRFANIDNLV</sequence>
<keyword evidence="2" id="KW-1185">Reference proteome</keyword>
<name>A0ACB5UBJ8_AMBMO</name>
<dbReference type="EMBL" id="BSXS01015319">
    <property type="protein sequence ID" value="GMF06597.1"/>
    <property type="molecule type" value="Genomic_DNA"/>
</dbReference>
<accession>A0ACB5UBJ8</accession>
<organism evidence="1 2">
    <name type="scientific">Ambrosiozyma monospora</name>
    <name type="common">Yeast</name>
    <name type="synonym">Endomycopsis monosporus</name>
    <dbReference type="NCBI Taxonomy" id="43982"/>
    <lineage>
        <taxon>Eukaryota</taxon>
        <taxon>Fungi</taxon>
        <taxon>Dikarya</taxon>
        <taxon>Ascomycota</taxon>
        <taxon>Saccharomycotina</taxon>
        <taxon>Pichiomycetes</taxon>
        <taxon>Pichiales</taxon>
        <taxon>Pichiaceae</taxon>
        <taxon>Ambrosiozyma</taxon>
    </lineage>
</organism>
<reference evidence="1" key="1">
    <citation type="submission" date="2023-04" db="EMBL/GenBank/DDBJ databases">
        <title>Ambrosiozyma monospora NBRC 10751.</title>
        <authorList>
            <person name="Ichikawa N."/>
            <person name="Sato H."/>
            <person name="Tonouchi N."/>
        </authorList>
    </citation>
    <scope>NUCLEOTIDE SEQUENCE</scope>
    <source>
        <strain evidence="1">NBRC 10751</strain>
    </source>
</reference>
<protein>
    <submittedName>
        <fullName evidence="1">Unnamed protein product</fullName>
    </submittedName>
</protein>
<dbReference type="Proteomes" id="UP001165064">
    <property type="component" value="Unassembled WGS sequence"/>
</dbReference>
<comment type="caution">
    <text evidence="1">The sequence shown here is derived from an EMBL/GenBank/DDBJ whole genome shotgun (WGS) entry which is preliminary data.</text>
</comment>
<gene>
    <name evidence="1" type="ORF">Amon02_001273800</name>
</gene>
<evidence type="ECO:0000313" key="2">
    <source>
        <dbReference type="Proteomes" id="UP001165064"/>
    </source>
</evidence>
<evidence type="ECO:0000313" key="1">
    <source>
        <dbReference type="EMBL" id="GMF06597.1"/>
    </source>
</evidence>
<proteinExistence type="predicted"/>